<keyword evidence="2" id="KW-0449">Lipoprotein</keyword>
<evidence type="ECO:0000256" key="1">
    <source>
        <dbReference type="SAM" id="SignalP"/>
    </source>
</evidence>
<keyword evidence="3" id="KW-1185">Reference proteome</keyword>
<dbReference type="PATRIC" id="fig|148604.4.peg.925"/>
<evidence type="ECO:0000313" key="3">
    <source>
        <dbReference type="Proteomes" id="UP000051639"/>
    </source>
</evidence>
<name>A0A0R2GT45_9LACO</name>
<dbReference type="RefSeq" id="WP_056994572.1">
    <property type="nucleotide sequence ID" value="NZ_JQBA01000024.1"/>
</dbReference>
<dbReference type="PROSITE" id="PS51257">
    <property type="entry name" value="PROKAR_LIPOPROTEIN"/>
    <property type="match status" value="1"/>
</dbReference>
<sequence length="447" mass="49875">MLKKRNMLRMIGVVVCVMTAGLALTGCGNQAATTDTAKKASSQTASSASSEPTLKIDAAHGAFTQSGGLVSVPVILQNAGSNDSIVDSNNFILKVNGKKFHAYQFPGETNDYHLDFNSGGRFQNTVSFYVGNYLTKSELKQAKIYYQTDDGKTTEAKALGITVDHSILGTNLQSIDTLSLGDYYQKAKDYKKSIKEDRKNNPDATPRTLEDVFQDPHYDELRTWVSIPLNGPRGSNEMVVKILNGTKNDIVLNYSDIELVDQNNNEIRVAPSYRPYSVFIPHDKYATVVIPMERTLHRSGVPYSINVRADNGSDNSFFDTKGTFHPIETITTNDVDVNTIFSLTPIEYPTQDIQWTDQKTDINGNKITAKVELKNYFNLKNRSTTYQVVAENNDGTKKSFTVQKVTPSYVMTTNKQEVKWTVKDLATAMSYQKVSLYCDGKELFRLK</sequence>
<organism evidence="2 3">
    <name type="scientific">Limosilactobacillus ingluviei</name>
    <dbReference type="NCBI Taxonomy" id="148604"/>
    <lineage>
        <taxon>Bacteria</taxon>
        <taxon>Bacillati</taxon>
        <taxon>Bacillota</taxon>
        <taxon>Bacilli</taxon>
        <taxon>Lactobacillales</taxon>
        <taxon>Lactobacillaceae</taxon>
        <taxon>Limosilactobacillus</taxon>
    </lineage>
</organism>
<keyword evidence="1" id="KW-0732">Signal</keyword>
<feature type="chain" id="PRO_5006417451" evidence="1">
    <location>
        <begin position="32"/>
        <end position="447"/>
    </location>
</feature>
<comment type="caution">
    <text evidence="2">The sequence shown here is derived from an EMBL/GenBank/DDBJ whole genome shotgun (WGS) entry which is preliminary data.</text>
</comment>
<accession>A0A0R2GT45</accession>
<protein>
    <submittedName>
        <fullName evidence="2">Lipoprotein</fullName>
    </submittedName>
</protein>
<reference evidence="2 3" key="1">
    <citation type="journal article" date="2015" name="Genome Announc.">
        <title>Expanding the biotechnology potential of lactobacilli through comparative genomics of 213 strains and associated genera.</title>
        <authorList>
            <person name="Sun Z."/>
            <person name="Harris H.M."/>
            <person name="McCann A."/>
            <person name="Guo C."/>
            <person name="Argimon S."/>
            <person name="Zhang W."/>
            <person name="Yang X."/>
            <person name="Jeffery I.B."/>
            <person name="Cooney J.C."/>
            <person name="Kagawa T.F."/>
            <person name="Liu W."/>
            <person name="Song Y."/>
            <person name="Salvetti E."/>
            <person name="Wrobel A."/>
            <person name="Rasinkangas P."/>
            <person name="Parkhill J."/>
            <person name="Rea M.C."/>
            <person name="O'Sullivan O."/>
            <person name="Ritari J."/>
            <person name="Douillard F.P."/>
            <person name="Paul Ross R."/>
            <person name="Yang R."/>
            <person name="Briner A.E."/>
            <person name="Felis G.E."/>
            <person name="de Vos W.M."/>
            <person name="Barrangou R."/>
            <person name="Klaenhammer T.R."/>
            <person name="Caufield P.W."/>
            <person name="Cui Y."/>
            <person name="Zhang H."/>
            <person name="O'Toole P.W."/>
        </authorList>
    </citation>
    <scope>NUCLEOTIDE SEQUENCE [LARGE SCALE GENOMIC DNA]</scope>
    <source>
        <strain evidence="2 3">DSM 14792</strain>
    </source>
</reference>
<gene>
    <name evidence="2" type="ORF">IV41_GL000890</name>
</gene>
<dbReference type="Proteomes" id="UP000051639">
    <property type="component" value="Unassembled WGS sequence"/>
</dbReference>
<dbReference type="AlphaFoldDB" id="A0A0R2GT45"/>
<dbReference type="EMBL" id="JQBA01000024">
    <property type="protein sequence ID" value="KRN44047.1"/>
    <property type="molecule type" value="Genomic_DNA"/>
</dbReference>
<evidence type="ECO:0000313" key="2">
    <source>
        <dbReference type="EMBL" id="KRN44047.1"/>
    </source>
</evidence>
<proteinExistence type="predicted"/>
<feature type="signal peptide" evidence="1">
    <location>
        <begin position="1"/>
        <end position="31"/>
    </location>
</feature>